<keyword evidence="2" id="KW-0902">Two-component regulatory system</keyword>
<dbReference type="PROSITE" id="PS50109">
    <property type="entry name" value="HIS_KIN"/>
    <property type="match status" value="1"/>
</dbReference>
<name>X0YK40_9ZZZZ</name>
<proteinExistence type="predicted"/>
<dbReference type="InterPro" id="IPR004358">
    <property type="entry name" value="Sig_transdc_His_kin-like_C"/>
</dbReference>
<dbReference type="InterPro" id="IPR036890">
    <property type="entry name" value="HATPase_C_sf"/>
</dbReference>
<protein>
    <recommendedName>
        <fullName evidence="3">Histidine kinase domain-containing protein</fullName>
    </recommendedName>
</protein>
<gene>
    <name evidence="4" type="ORF">S01H1_80404</name>
</gene>
<comment type="caution">
    <text evidence="4">The sequence shown here is derived from an EMBL/GenBank/DDBJ whole genome shotgun (WGS) entry which is preliminary data.</text>
</comment>
<evidence type="ECO:0000313" key="4">
    <source>
        <dbReference type="EMBL" id="GAG47442.1"/>
    </source>
</evidence>
<dbReference type="SMART" id="SM00387">
    <property type="entry name" value="HATPase_c"/>
    <property type="match status" value="1"/>
</dbReference>
<dbReference type="AlphaFoldDB" id="X0YK40"/>
<dbReference type="InterPro" id="IPR003594">
    <property type="entry name" value="HATPase_dom"/>
</dbReference>
<dbReference type="PRINTS" id="PR00344">
    <property type="entry name" value="BCTRLSENSOR"/>
</dbReference>
<dbReference type="Gene3D" id="3.30.565.10">
    <property type="entry name" value="Histidine kinase-like ATPase, C-terminal domain"/>
    <property type="match status" value="1"/>
</dbReference>
<dbReference type="GO" id="GO:0016772">
    <property type="term" value="F:transferase activity, transferring phosphorus-containing groups"/>
    <property type="evidence" value="ECO:0007669"/>
    <property type="project" value="InterPro"/>
</dbReference>
<dbReference type="EMBL" id="BARS01054292">
    <property type="protein sequence ID" value="GAG47442.1"/>
    <property type="molecule type" value="Genomic_DNA"/>
</dbReference>
<accession>X0YK40</accession>
<evidence type="ECO:0000259" key="3">
    <source>
        <dbReference type="PROSITE" id="PS50109"/>
    </source>
</evidence>
<organism evidence="4">
    <name type="scientific">marine sediment metagenome</name>
    <dbReference type="NCBI Taxonomy" id="412755"/>
    <lineage>
        <taxon>unclassified sequences</taxon>
        <taxon>metagenomes</taxon>
        <taxon>ecological metagenomes</taxon>
    </lineage>
</organism>
<reference evidence="4" key="1">
    <citation type="journal article" date="2014" name="Front. Microbiol.">
        <title>High frequency of phylogenetically diverse reductive dehalogenase-homologous genes in deep subseafloor sedimentary metagenomes.</title>
        <authorList>
            <person name="Kawai M."/>
            <person name="Futagami T."/>
            <person name="Toyoda A."/>
            <person name="Takaki Y."/>
            <person name="Nishi S."/>
            <person name="Hori S."/>
            <person name="Arai W."/>
            <person name="Tsubouchi T."/>
            <person name="Morono Y."/>
            <person name="Uchiyama I."/>
            <person name="Ito T."/>
            <person name="Fujiyama A."/>
            <person name="Inagaki F."/>
            <person name="Takami H."/>
        </authorList>
    </citation>
    <scope>NUCLEOTIDE SEQUENCE</scope>
    <source>
        <strain evidence="4">Expedition CK06-06</strain>
    </source>
</reference>
<dbReference type="PANTHER" id="PTHR45339:SF1">
    <property type="entry name" value="HYBRID SIGNAL TRANSDUCTION HISTIDINE KINASE J"/>
    <property type="match status" value="1"/>
</dbReference>
<dbReference type="GO" id="GO:0000160">
    <property type="term" value="P:phosphorelay signal transduction system"/>
    <property type="evidence" value="ECO:0007669"/>
    <property type="project" value="UniProtKB-KW"/>
</dbReference>
<dbReference type="InterPro" id="IPR005467">
    <property type="entry name" value="His_kinase_dom"/>
</dbReference>
<evidence type="ECO:0000256" key="2">
    <source>
        <dbReference type="ARBA" id="ARBA00023012"/>
    </source>
</evidence>
<sequence>NIGINTGKPLLIKKDDLLEWAKRENKNIYGTPAEIWLGIPKEKQKRIFENFEQADSSTSRMFGETGLGTTISRQFVNLMGGEIGLESEIGKGSTFWFTIKFKINDEGLRQQKRKELTNETSHEYLTGA</sequence>
<dbReference type="SUPFAM" id="SSF55874">
    <property type="entry name" value="ATPase domain of HSP90 chaperone/DNA topoisomerase II/histidine kinase"/>
    <property type="match status" value="1"/>
</dbReference>
<dbReference type="PANTHER" id="PTHR45339">
    <property type="entry name" value="HYBRID SIGNAL TRANSDUCTION HISTIDINE KINASE J"/>
    <property type="match status" value="1"/>
</dbReference>
<dbReference type="Pfam" id="PF02518">
    <property type="entry name" value="HATPase_c"/>
    <property type="match status" value="1"/>
</dbReference>
<feature type="non-terminal residue" evidence="4">
    <location>
        <position position="1"/>
    </location>
</feature>
<feature type="domain" description="Histidine kinase" evidence="3">
    <location>
        <begin position="38"/>
        <end position="103"/>
    </location>
</feature>
<keyword evidence="1" id="KW-0597">Phosphoprotein</keyword>
<evidence type="ECO:0000256" key="1">
    <source>
        <dbReference type="ARBA" id="ARBA00022553"/>
    </source>
</evidence>